<dbReference type="InterPro" id="IPR023614">
    <property type="entry name" value="Porin_dom_sf"/>
</dbReference>
<sequence>MSESLTFTPTLEVGEWYDDNFRAVEENEESSWITRIAPTFVLGAKGRKSAYALTYKASSDIFHSSRKDDNTDHYLFADAGFMFDARNNLKLNAGYQQVEDTDSKDQNVQNDKPTTSNIGGVYTYGAKTARAQVDLGANYEELRYRNTDHINAENERDTTELSSTFYYRVAPKTRALVEARHTDFEYVSNDRLNSNNIALLGGLTWDATAKTSGTVKFGGEKKRFDESGVDDQSGSMWEVGVSWKPRTYSTFNLNTRRAIDEGDDGASAIKVQSATLSWKHDWLERLSSDVSYSYSDEEYQDIDRDDKIKSLGLGLTYKMRRWLDVGVGYTYAEDDSTAIGESYERNIYMIRFTGSL</sequence>
<dbReference type="InterPro" id="IPR018759">
    <property type="entry name" value="BBP2_2"/>
</dbReference>
<gene>
    <name evidence="1" type="ORF">J7302_06625</name>
</gene>
<dbReference type="EMBL" id="JAGTIS010000002">
    <property type="protein sequence ID" value="MBT8765804.1"/>
    <property type="molecule type" value="Genomic_DNA"/>
</dbReference>
<dbReference type="SUPFAM" id="SSF56935">
    <property type="entry name" value="Porins"/>
    <property type="match status" value="2"/>
</dbReference>
<protein>
    <submittedName>
        <fullName evidence="1">Outer membrane beta-barrel protein</fullName>
    </submittedName>
</protein>
<evidence type="ECO:0000313" key="2">
    <source>
        <dbReference type="Proteomes" id="UP001519667"/>
    </source>
</evidence>
<dbReference type="Gene3D" id="2.40.160.10">
    <property type="entry name" value="Porin"/>
    <property type="match status" value="1"/>
</dbReference>
<dbReference type="Pfam" id="PF10082">
    <property type="entry name" value="BBP2_2"/>
    <property type="match status" value="1"/>
</dbReference>
<keyword evidence="2" id="KW-1185">Reference proteome</keyword>
<name>A0ABS5XDP2_9GAMM</name>
<evidence type="ECO:0000313" key="1">
    <source>
        <dbReference type="EMBL" id="MBT8765804.1"/>
    </source>
</evidence>
<dbReference type="RefSeq" id="WP_215372046.1">
    <property type="nucleotide sequence ID" value="NZ_JAGTIS010000002.1"/>
</dbReference>
<comment type="caution">
    <text evidence="1">The sequence shown here is derived from an EMBL/GenBank/DDBJ whole genome shotgun (WGS) entry which is preliminary data.</text>
</comment>
<dbReference type="Proteomes" id="UP001519667">
    <property type="component" value="Unassembled WGS sequence"/>
</dbReference>
<accession>A0ABS5XDP2</accession>
<reference evidence="1 2" key="1">
    <citation type="submission" date="2021-04" db="EMBL/GenBank/DDBJ databases">
        <title>Pseudomonas boanensis sp. nov., a bacterium isolated from river water used for household purposes in Boane District, Mozambique.</title>
        <authorList>
            <person name="Nicklasson M."/>
            <person name="Martin-Rodriguez A.J."/>
            <person name="Thorell K."/>
            <person name="Neves L."/>
            <person name="Mussagy A."/>
            <person name="Rydberg H.A."/>
            <person name="Hernroth B."/>
            <person name="Svensson-Stadler L."/>
            <person name="Sjoling A."/>
        </authorList>
    </citation>
    <scope>NUCLEOTIDE SEQUENCE [LARGE SCALE GENOMIC DNA]</scope>
    <source>
        <strain evidence="1 2">DB1</strain>
    </source>
</reference>
<proteinExistence type="predicted"/>
<organism evidence="1 2">
    <name type="scientific">Metapseudomonas boanensis</name>
    <dbReference type="NCBI Taxonomy" id="2822138"/>
    <lineage>
        <taxon>Bacteria</taxon>
        <taxon>Pseudomonadati</taxon>
        <taxon>Pseudomonadota</taxon>
        <taxon>Gammaproteobacteria</taxon>
        <taxon>Pseudomonadales</taxon>
        <taxon>Pseudomonadaceae</taxon>
        <taxon>Metapseudomonas</taxon>
    </lineage>
</organism>